<evidence type="ECO:0000256" key="1">
    <source>
        <dbReference type="SAM" id="MobiDB-lite"/>
    </source>
</evidence>
<protein>
    <submittedName>
        <fullName evidence="2">Uncharacterized protein</fullName>
    </submittedName>
</protein>
<dbReference type="EMBL" id="KN663253">
    <property type="protein sequence ID" value="KHN12246.1"/>
    <property type="molecule type" value="Genomic_DNA"/>
</dbReference>
<evidence type="ECO:0000313" key="2">
    <source>
        <dbReference type="EMBL" id="KHN12246.1"/>
    </source>
</evidence>
<dbReference type="AlphaFoldDB" id="A0A0B2PSE9"/>
<sequence length="247" mass="28478">MVVMMIHGYNPHLQFAFRLSHFLMVWPLQSFHRPWSPQLQLCIGLVSLQVNDNSTERSLNCFPQGNCHLVHNLAWHFMPRMLDADCWFLFRWMDFPALLTNLVRLLESQRFGNIGGVFKAVFGVLALEKRDVDYTFMAKFVAALMVREGIFHWDGENSMRIVLGRLMRMVIENQMHKANYVKRVLIGGLGGGSGGGGGRRVATETRDEDVDEAVEVVEQLRTHQHYQAQNDKIHFETPRGRKHQSGR</sequence>
<gene>
    <name evidence="2" type="ORF">glysoja_035948</name>
</gene>
<feature type="region of interest" description="Disordered" evidence="1">
    <location>
        <begin position="227"/>
        <end position="247"/>
    </location>
</feature>
<name>A0A0B2PSE9_GLYSO</name>
<proteinExistence type="predicted"/>
<reference evidence="2" key="1">
    <citation type="submission" date="2014-07" db="EMBL/GenBank/DDBJ databases">
        <title>Identification of a novel salt tolerance gene in wild soybean by whole-genome sequencing.</title>
        <authorList>
            <person name="Lam H.-M."/>
            <person name="Qi X."/>
            <person name="Li M.-W."/>
            <person name="Liu X."/>
            <person name="Xie M."/>
            <person name="Ni M."/>
            <person name="Xu X."/>
        </authorList>
    </citation>
    <scope>NUCLEOTIDE SEQUENCE [LARGE SCALE GENOMIC DNA]</scope>
    <source>
        <tissue evidence="2">Root</tissue>
    </source>
</reference>
<accession>A0A0B2PSE9</accession>
<organism evidence="2">
    <name type="scientific">Glycine soja</name>
    <name type="common">Wild soybean</name>
    <dbReference type="NCBI Taxonomy" id="3848"/>
    <lineage>
        <taxon>Eukaryota</taxon>
        <taxon>Viridiplantae</taxon>
        <taxon>Streptophyta</taxon>
        <taxon>Embryophyta</taxon>
        <taxon>Tracheophyta</taxon>
        <taxon>Spermatophyta</taxon>
        <taxon>Magnoliopsida</taxon>
        <taxon>eudicotyledons</taxon>
        <taxon>Gunneridae</taxon>
        <taxon>Pentapetalae</taxon>
        <taxon>rosids</taxon>
        <taxon>fabids</taxon>
        <taxon>Fabales</taxon>
        <taxon>Fabaceae</taxon>
        <taxon>Papilionoideae</taxon>
        <taxon>50 kb inversion clade</taxon>
        <taxon>NPAAA clade</taxon>
        <taxon>indigoferoid/millettioid clade</taxon>
        <taxon>Phaseoleae</taxon>
        <taxon>Glycine</taxon>
        <taxon>Glycine subgen. Soja</taxon>
    </lineage>
</organism>
<dbReference type="Proteomes" id="UP000053555">
    <property type="component" value="Unassembled WGS sequence"/>
</dbReference>